<keyword evidence="9" id="KW-0256">Endoplasmic reticulum</keyword>
<feature type="repeat" description="WD" evidence="13">
    <location>
        <begin position="302"/>
        <end position="344"/>
    </location>
</feature>
<organism evidence="15 16">
    <name type="scientific">Mixia osmundae (strain CBS 9802 / IAM 14324 / JCM 22182 / KY 12970)</name>
    <dbReference type="NCBI Taxonomy" id="764103"/>
    <lineage>
        <taxon>Eukaryota</taxon>
        <taxon>Fungi</taxon>
        <taxon>Dikarya</taxon>
        <taxon>Basidiomycota</taxon>
        <taxon>Pucciniomycotina</taxon>
        <taxon>Mixiomycetes</taxon>
        <taxon>Mixiales</taxon>
        <taxon>Mixiaceae</taxon>
        <taxon>Mixia</taxon>
    </lineage>
</organism>
<dbReference type="STRING" id="764103.G7E5D3"/>
<dbReference type="Pfam" id="PF00400">
    <property type="entry name" value="WD40"/>
    <property type="match status" value="1"/>
</dbReference>
<feature type="compositionally biased region" description="Low complexity" evidence="14">
    <location>
        <begin position="1131"/>
        <end position="1142"/>
    </location>
</feature>
<dbReference type="Gene3D" id="1.20.940.10">
    <property type="entry name" value="Functional domain of the splicing factor Prp18"/>
    <property type="match status" value="1"/>
</dbReference>
<feature type="compositionally biased region" description="Low complexity" evidence="14">
    <location>
        <begin position="1109"/>
        <end position="1120"/>
    </location>
</feature>
<dbReference type="EMBL" id="BABT02000150">
    <property type="protein sequence ID" value="GAA98043.1"/>
    <property type="molecule type" value="Genomic_DNA"/>
</dbReference>
<keyword evidence="11" id="KW-0653">Protein transport</keyword>
<dbReference type="InParanoid" id="G7E5D3"/>
<comment type="caution">
    <text evidence="15">The sequence shown here is derived from an EMBL/GenBank/DDBJ whole genome shotgun (WGS) entry which is preliminary data.</text>
</comment>
<dbReference type="FunCoup" id="G7E5D3">
    <property type="interactions" value="376"/>
</dbReference>
<feature type="compositionally biased region" description="Low complexity" evidence="14">
    <location>
        <begin position="1063"/>
        <end position="1085"/>
    </location>
</feature>
<keyword evidence="16" id="KW-1185">Reference proteome</keyword>
<keyword evidence="6" id="KW-0813">Transport</keyword>
<evidence type="ECO:0000256" key="10">
    <source>
        <dbReference type="ARBA" id="ARBA00022892"/>
    </source>
</evidence>
<evidence type="ECO:0000256" key="5">
    <source>
        <dbReference type="ARBA" id="ARBA00021236"/>
    </source>
</evidence>
<name>G7E5D3_MIXOS</name>
<dbReference type="OMA" id="WLERPCG"/>
<comment type="function">
    <text evidence="12">Component of the coat protein complex II (COPII) which promotes the formation of transport vesicles from the endoplasmic reticulum (ER). The coat has two main functions, the physical deformation of the endoplasmic reticulum membrane into vesicles and the selection of cargo molecules.</text>
</comment>
<dbReference type="PANTHER" id="PTHR13923">
    <property type="entry name" value="SEC31-RELATED PROTEIN"/>
    <property type="match status" value="1"/>
</dbReference>
<evidence type="ECO:0000256" key="8">
    <source>
        <dbReference type="ARBA" id="ARBA00022737"/>
    </source>
</evidence>
<sequence>MTLVSLPRTATLAWSPNSTSASKPIAGAKSTPSRVAGLPLLATGTVSGAVDDQFSNESILEIWSPFYEGPSSKSGSVQAPQKRQDTDHKILGKVAASSRFNKIVWTAPIAQRPKGVIAAGMDSGELAVWDPSLILNGKSTDSMIYKTTHHTGPIKGLSSNPSAPHLLASGSIASEIYIWDLTSSPLKPYSPGARSRNLDDITSLAWNNKVPHVLASGSNTGYTVVWDLKGKKEVVSLAFNAAAQGQPQGGPMQSAPNSRSGISAVVWHPDNATKLITASDDDVNPIIMVWDLRHSRAPEKILTGHDKGVLSLSWCKSDPELLLSSGKDNRTLCWNPESGEIVGELPRSNNWSFEAQWCPFNPFLLATASFDGIIGVHSLQSTAPAEQDPINDPAQHINDEDIFDTNNISLAQSAHPGVSLTQPPAWLKRPASATFGFGGKLVQVKASPAPAQVPQVPGQPPQPKRPHLSMVTISQIVTEKEIIERALKLETAIDEDSLAEYCQARARESAGSTILTDATSDKTVKDSIKSDLVSWRLLSTLFRADSRDELVTLLGFSKEEVKGKVEAAVQSLRTRLDQGRNGSSTVAGSELGDNDSGSVAREPLVSFAADQRHDEALSGSSEGEAAAAVNRGNSVSEATPSEAPSLSMGTDTTKPSEGDSEVTEPSLFGDDPVQPGTPGHGNAADDFYAQIGTGRPHTLLDRNFGRESAVGGSSIAATAGSRPSSIASEALKPTTFNIYPSGESDADRLITRAVVLGDFDSAVALCLTSDRFADALLLAFRGGPDLLARTQKAYFERHTTSLPYLRLFQSIVLDDLTDVVQNADLTEWQEIFVVLCTFARADEYASLTEQLGQRLEFQSQVEEGSIAAAKDHRKNAVLCYLASGKLEKVVSIWAQEMKEEEEAALKPSVLSVGSDSRYALHAKALQTFIEKVTIFQRAVKYVDADLSLATSAPVEGVERTYKLASLYDRYAEYAQILAAQGLVTTAVKIVAQVPADYNGKGDIDAATVRSVLLDATGQASGAARPSTAAVAQQYSSAPRAQPVTAALQSSYAASSYASAMPAGQQQLYQQPAQPRAPMQQQQQNPHYDPYAQATTTYAPPQNTQPQNPYSMQASQSASYAPTMQMSNPYAMPQQQPGQFMQPASMGNVQSAKPVLPPPPPKREEGAWNDVPTVAPKRTASAAASRQAAPIMSPFPHSGPMSPSVSSFGAPSYLQGQQQSMPPPPPPSRGAMRPQASQVGPPPPKGAMQHSQPNGAPQYGQAPQQSQMHLQQQQSQQSGPPMQRDPYAPPINGMQGNAALPPQGPSMRMQGPPPPPPQQQPVGPPPPRRESSNAYGPPPPAAISSGPSTMARPGSVPPAAYQPSPYDPPAGTVPNSAPTARGPQQNGGQFAPPPTGFRPPPGQQPVPMQGPPRPASIVNQQGPRATPPPQARPEPPKPKYPPGDRSHIPDYSKPIFASLDVRLKRLIGTQSLPKKVQDDTIKRMLVLFDALNCDTISRPTVDKLAEIIRTLEAGDANKALQLHLELLSSVNQTEDIGPWMPALKLIIRSSGP</sequence>
<feature type="compositionally biased region" description="Low complexity" evidence="14">
    <location>
        <begin position="1260"/>
        <end position="1281"/>
    </location>
</feature>
<gene>
    <name evidence="15" type="primary">Mo04724</name>
    <name evidence="15" type="ORF">E5Q_04724</name>
</gene>
<dbReference type="Gene3D" id="1.25.40.1030">
    <property type="match status" value="1"/>
</dbReference>
<accession>G7E5D3</accession>
<comment type="subcellular location">
    <subcellularLocation>
        <location evidence="2">Cytoplasmic vesicle</location>
        <location evidence="2">COPII-coated vesicle membrane</location>
        <topology evidence="2">Peripheral membrane protein</topology>
        <orientation evidence="2">Cytoplasmic side</orientation>
    </subcellularLocation>
    <subcellularLocation>
        <location evidence="1">Endoplasmic reticulum</location>
    </subcellularLocation>
</comment>
<evidence type="ECO:0000313" key="16">
    <source>
        <dbReference type="Proteomes" id="UP000009131"/>
    </source>
</evidence>
<dbReference type="Gene3D" id="2.130.10.10">
    <property type="entry name" value="YVTN repeat-like/Quinoprotein amine dehydrogenase"/>
    <property type="match status" value="1"/>
</dbReference>
<evidence type="ECO:0000313" key="15">
    <source>
        <dbReference type="EMBL" id="GAA98043.1"/>
    </source>
</evidence>
<dbReference type="eggNOG" id="KOG0307">
    <property type="taxonomic scope" value="Eukaryota"/>
</dbReference>
<dbReference type="GO" id="GO:0015031">
    <property type="term" value="P:protein transport"/>
    <property type="evidence" value="ECO:0007669"/>
    <property type="project" value="UniProtKB-KW"/>
</dbReference>
<keyword evidence="10" id="KW-0931">ER-Golgi transport</keyword>
<dbReference type="SUPFAM" id="SSF50978">
    <property type="entry name" value="WD40 repeat-like"/>
    <property type="match status" value="1"/>
</dbReference>
<evidence type="ECO:0000256" key="2">
    <source>
        <dbReference type="ARBA" id="ARBA00004299"/>
    </source>
</evidence>
<evidence type="ECO:0000256" key="4">
    <source>
        <dbReference type="ARBA" id="ARBA00013507"/>
    </source>
</evidence>
<evidence type="ECO:0000256" key="6">
    <source>
        <dbReference type="ARBA" id="ARBA00022448"/>
    </source>
</evidence>
<dbReference type="HOGENOM" id="CLU_003033_2_0_1"/>
<feature type="region of interest" description="Disordered" evidence="14">
    <location>
        <begin position="614"/>
        <end position="685"/>
    </location>
</feature>
<feature type="compositionally biased region" description="Low complexity" evidence="14">
    <location>
        <begin position="617"/>
        <end position="628"/>
    </location>
</feature>
<feature type="compositionally biased region" description="Polar residues" evidence="14">
    <location>
        <begin position="631"/>
        <end position="655"/>
    </location>
</feature>
<dbReference type="GO" id="GO:0030127">
    <property type="term" value="C:COPII vesicle coat"/>
    <property type="evidence" value="ECO:0007669"/>
    <property type="project" value="TreeGrafter"/>
</dbReference>
<evidence type="ECO:0000256" key="11">
    <source>
        <dbReference type="ARBA" id="ARBA00022927"/>
    </source>
</evidence>
<dbReference type="GO" id="GO:0007029">
    <property type="term" value="P:endoplasmic reticulum organization"/>
    <property type="evidence" value="ECO:0007669"/>
    <property type="project" value="TreeGrafter"/>
</dbReference>
<feature type="region of interest" description="Disordered" evidence="14">
    <location>
        <begin position="1063"/>
        <end position="1449"/>
    </location>
</feature>
<evidence type="ECO:0000256" key="12">
    <source>
        <dbReference type="ARBA" id="ARBA00025471"/>
    </source>
</evidence>
<reference evidence="15 16" key="1">
    <citation type="journal article" date="2011" name="J. Gen. Appl. Microbiol.">
        <title>Draft genome sequencing of the enigmatic basidiomycete Mixia osmundae.</title>
        <authorList>
            <person name="Nishida H."/>
            <person name="Nagatsuka Y."/>
            <person name="Sugiyama J."/>
        </authorList>
    </citation>
    <scope>NUCLEOTIDE SEQUENCE [LARGE SCALE GENOMIC DNA]</scope>
    <source>
        <strain evidence="16">CBS 9802 / IAM 14324 / JCM 22182 / KY 12970</strain>
    </source>
</reference>
<comment type="similarity">
    <text evidence="3">Belongs to the WD repeat SEC31 family.</text>
</comment>
<evidence type="ECO:0000256" key="9">
    <source>
        <dbReference type="ARBA" id="ARBA00022824"/>
    </source>
</evidence>
<dbReference type="RefSeq" id="XP_014569406.1">
    <property type="nucleotide sequence ID" value="XM_014713920.1"/>
</dbReference>
<feature type="compositionally biased region" description="Basic and acidic residues" evidence="14">
    <location>
        <begin position="1433"/>
        <end position="1449"/>
    </location>
</feature>
<reference evidence="15 16" key="2">
    <citation type="journal article" date="2012" name="Open Biol.">
        <title>Characteristics of nucleosomes and linker DNA regions on the genome of the basidiomycete Mixia osmundae revealed by mono- and dinucleosome mapping.</title>
        <authorList>
            <person name="Nishida H."/>
            <person name="Kondo S."/>
            <person name="Matsumoto T."/>
            <person name="Suzuki Y."/>
            <person name="Yoshikawa H."/>
            <person name="Taylor T.D."/>
            <person name="Sugiyama J."/>
        </authorList>
    </citation>
    <scope>NUCLEOTIDE SEQUENCE [LARGE SCALE GENOMIC DNA]</scope>
    <source>
        <strain evidence="16">CBS 9802 / IAM 14324 / JCM 22182 / KY 12970</strain>
    </source>
</reference>
<dbReference type="GO" id="GO:0005198">
    <property type="term" value="F:structural molecule activity"/>
    <property type="evidence" value="ECO:0007669"/>
    <property type="project" value="TreeGrafter"/>
</dbReference>
<dbReference type="GO" id="GO:0070971">
    <property type="term" value="C:endoplasmic reticulum exit site"/>
    <property type="evidence" value="ECO:0007669"/>
    <property type="project" value="TreeGrafter"/>
</dbReference>
<dbReference type="InterPro" id="IPR036322">
    <property type="entry name" value="WD40_repeat_dom_sf"/>
</dbReference>
<proteinExistence type="inferred from homology"/>
<dbReference type="InterPro" id="IPR015943">
    <property type="entry name" value="WD40/YVTN_repeat-like_dom_sf"/>
</dbReference>
<evidence type="ECO:0000256" key="3">
    <source>
        <dbReference type="ARBA" id="ARBA00009358"/>
    </source>
</evidence>
<evidence type="ECO:0000256" key="13">
    <source>
        <dbReference type="PROSITE-ProRule" id="PRU00221"/>
    </source>
</evidence>
<feature type="repeat" description="WD" evidence="13">
    <location>
        <begin position="147"/>
        <end position="183"/>
    </location>
</feature>
<dbReference type="InterPro" id="IPR040251">
    <property type="entry name" value="SEC31-like"/>
</dbReference>
<keyword evidence="8" id="KW-0677">Repeat</keyword>
<dbReference type="Proteomes" id="UP000009131">
    <property type="component" value="Unassembled WGS sequence"/>
</dbReference>
<dbReference type="OrthoDB" id="542917at2759"/>
<dbReference type="SMART" id="SM00320">
    <property type="entry name" value="WD40"/>
    <property type="match status" value="5"/>
</dbReference>
<dbReference type="PANTHER" id="PTHR13923:SF11">
    <property type="entry name" value="SECRETORY 31, ISOFORM D"/>
    <property type="match status" value="1"/>
</dbReference>
<feature type="compositionally biased region" description="Polar residues" evidence="14">
    <location>
        <begin position="1372"/>
        <end position="1387"/>
    </location>
</feature>
<evidence type="ECO:0000256" key="7">
    <source>
        <dbReference type="ARBA" id="ARBA00022574"/>
    </source>
</evidence>
<keyword evidence="7 13" id="KW-0853">WD repeat</keyword>
<feature type="compositionally biased region" description="Low complexity" evidence="14">
    <location>
        <begin position="1179"/>
        <end position="1188"/>
    </location>
</feature>
<dbReference type="InterPro" id="IPR001680">
    <property type="entry name" value="WD40_rpt"/>
</dbReference>
<dbReference type="GO" id="GO:0090110">
    <property type="term" value="P:COPII-coated vesicle cargo loading"/>
    <property type="evidence" value="ECO:0007669"/>
    <property type="project" value="TreeGrafter"/>
</dbReference>
<feature type="compositionally biased region" description="Polar residues" evidence="14">
    <location>
        <begin position="1092"/>
        <end position="1108"/>
    </location>
</feature>
<evidence type="ECO:0000256" key="14">
    <source>
        <dbReference type="SAM" id="MobiDB-lite"/>
    </source>
</evidence>
<feature type="region of interest" description="Disordered" evidence="14">
    <location>
        <begin position="576"/>
        <end position="598"/>
    </location>
</feature>
<evidence type="ECO:0000256" key="1">
    <source>
        <dbReference type="ARBA" id="ARBA00004240"/>
    </source>
</evidence>
<feature type="compositionally biased region" description="Pro residues" evidence="14">
    <location>
        <begin position="1310"/>
        <end position="1325"/>
    </location>
</feature>
<protein>
    <recommendedName>
        <fullName evidence="5">Protein transport protein SEC31</fullName>
    </recommendedName>
    <alternativeName>
        <fullName evidence="4">Protein transport protein sec31</fullName>
    </alternativeName>
</protein>
<dbReference type="PROSITE" id="PS50082">
    <property type="entry name" value="WD_REPEATS_2"/>
    <property type="match status" value="2"/>
</dbReference>
<feature type="compositionally biased region" description="Pro residues" evidence="14">
    <location>
        <begin position="1390"/>
        <end position="1413"/>
    </location>
</feature>